<name>A0A161PHC7_9BACI</name>
<keyword evidence="1" id="KW-1133">Transmembrane helix</keyword>
<evidence type="ECO:0000313" key="3">
    <source>
        <dbReference type="Proteomes" id="UP000075806"/>
    </source>
</evidence>
<keyword evidence="1" id="KW-0812">Transmembrane</keyword>
<organism evidence="2 3">
    <name type="scientific">Alkalihalobacillus trypoxylicola</name>
    <dbReference type="NCBI Taxonomy" id="519424"/>
    <lineage>
        <taxon>Bacteria</taxon>
        <taxon>Bacillati</taxon>
        <taxon>Bacillota</taxon>
        <taxon>Bacilli</taxon>
        <taxon>Bacillales</taxon>
        <taxon>Bacillaceae</taxon>
        <taxon>Alkalihalobacillus</taxon>
    </lineage>
</organism>
<comment type="caution">
    <text evidence="2">The sequence shown here is derived from an EMBL/GenBank/DDBJ whole genome shotgun (WGS) entry which is preliminary data.</text>
</comment>
<dbReference type="InterPro" id="IPR025426">
    <property type="entry name" value="DUF4305"/>
</dbReference>
<dbReference type="RefSeq" id="WP_045488187.1">
    <property type="nucleotide sequence ID" value="NZ_LTAO01000010.1"/>
</dbReference>
<dbReference type="Pfam" id="PF14146">
    <property type="entry name" value="DUF4305"/>
    <property type="match status" value="1"/>
</dbReference>
<keyword evidence="3" id="KW-1185">Reference proteome</keyword>
<accession>A0A161PHC7</accession>
<reference evidence="2" key="1">
    <citation type="submission" date="2016-02" db="EMBL/GenBank/DDBJ databases">
        <title>Genome sequence of Bacillus trypoxylicola KCTC 13244(T).</title>
        <authorList>
            <person name="Jeong H."/>
            <person name="Park S.-H."/>
            <person name="Choi S.-K."/>
        </authorList>
    </citation>
    <scope>NUCLEOTIDE SEQUENCE [LARGE SCALE GENOMIC DNA]</scope>
    <source>
        <strain evidence="2">KCTC 13244</strain>
    </source>
</reference>
<evidence type="ECO:0008006" key="4">
    <source>
        <dbReference type="Google" id="ProtNLM"/>
    </source>
</evidence>
<feature type="transmembrane region" description="Helical" evidence="1">
    <location>
        <begin position="34"/>
        <end position="54"/>
    </location>
</feature>
<dbReference type="AlphaFoldDB" id="A0A161PHC7"/>
<keyword evidence="1" id="KW-0472">Membrane</keyword>
<feature type="transmembrane region" description="Helical" evidence="1">
    <location>
        <begin position="7"/>
        <end position="28"/>
    </location>
</feature>
<evidence type="ECO:0000256" key="1">
    <source>
        <dbReference type="SAM" id="Phobius"/>
    </source>
</evidence>
<evidence type="ECO:0000313" key="2">
    <source>
        <dbReference type="EMBL" id="KYG33011.1"/>
    </source>
</evidence>
<proteinExistence type="predicted"/>
<sequence length="72" mass="8401">MRFSPITIALVYCAMGVIFVFFAIDVVGRSGWNVWAFLLIAFAAFDFLVAIRYFQLRHAIKKMRDQNKKHDD</sequence>
<dbReference type="EMBL" id="LTAO01000010">
    <property type="protein sequence ID" value="KYG33011.1"/>
    <property type="molecule type" value="Genomic_DNA"/>
</dbReference>
<dbReference type="OrthoDB" id="2355666at2"/>
<protein>
    <recommendedName>
        <fullName evidence="4">DUF4305 domain-containing protein</fullName>
    </recommendedName>
</protein>
<gene>
    <name evidence="2" type="ORF">AZF04_17785</name>
</gene>
<dbReference type="Proteomes" id="UP000075806">
    <property type="component" value="Unassembled WGS sequence"/>
</dbReference>